<dbReference type="EMBL" id="JAPDRP010000034">
    <property type="protein sequence ID" value="KAJ9634235.1"/>
    <property type="molecule type" value="Genomic_DNA"/>
</dbReference>
<keyword evidence="2" id="KW-1185">Reference proteome</keyword>
<sequence length="476" mass="53119">METIHLRPATPLPLHDNSSPTTNKHFIVFKHPGYPEDYEQNVLLQLYAWDSPNGGLHAGTALLACSLIACNAWDGYLTVERDGQKLDLQDDDILSAPEYYFHVPEPPTASADSTSSRNHYKYPIYPSFQHWAFPHRHVPSQWRGASGDEGGSVPDEPSSTPSVSSVSAAVIARDRACAISKHRDYIERAHLCPRNELDWFQKNGMRRYNARLDISGDVITDDMANALAMRADIHRAFDGCKFAFVRKAGRWVAHFLETTYELGRMYHNRPVEMAAGVAPEFVLARFAWSVFPLVKAFMEHGPERLVRVREVCEGGLREVVKTLDPVGFAQITGTTRGRSASPKSARLLKRYLQSWRRSVSADLLTIKLNRRLILQRKAANTRTIKARLASPPITAPICNLTSSQHLWIPFRQDPQAEAILKPTASPFFACESFESADRATAPSFAATTALPSAQTLWESQGSRSMEEGICVMSALA</sequence>
<evidence type="ECO:0000313" key="1">
    <source>
        <dbReference type="EMBL" id="KAJ9634235.1"/>
    </source>
</evidence>
<evidence type="ECO:0000313" key="2">
    <source>
        <dbReference type="Proteomes" id="UP001172680"/>
    </source>
</evidence>
<dbReference type="Proteomes" id="UP001172680">
    <property type="component" value="Unassembled WGS sequence"/>
</dbReference>
<gene>
    <name evidence="1" type="ORF">H2199_009065</name>
</gene>
<protein>
    <submittedName>
        <fullName evidence="1">Uncharacterized protein</fullName>
    </submittedName>
</protein>
<proteinExistence type="predicted"/>
<comment type="caution">
    <text evidence="1">The sequence shown here is derived from an EMBL/GenBank/DDBJ whole genome shotgun (WGS) entry which is preliminary data.</text>
</comment>
<reference evidence="1" key="1">
    <citation type="submission" date="2022-10" db="EMBL/GenBank/DDBJ databases">
        <title>Culturing micro-colonial fungi from biological soil crusts in the Mojave desert and describing Neophaeococcomyces mojavensis, and introducing the new genera and species Taxawa tesnikishii.</title>
        <authorList>
            <person name="Kurbessoian T."/>
            <person name="Stajich J.E."/>
        </authorList>
    </citation>
    <scope>NUCLEOTIDE SEQUENCE</scope>
    <source>
        <strain evidence="1">JES_115</strain>
    </source>
</reference>
<organism evidence="1 2">
    <name type="scientific">Coniosporium tulheliwenetii</name>
    <dbReference type="NCBI Taxonomy" id="3383036"/>
    <lineage>
        <taxon>Eukaryota</taxon>
        <taxon>Fungi</taxon>
        <taxon>Dikarya</taxon>
        <taxon>Ascomycota</taxon>
        <taxon>Pezizomycotina</taxon>
        <taxon>Dothideomycetes</taxon>
        <taxon>Dothideomycetes incertae sedis</taxon>
        <taxon>Coniosporium</taxon>
    </lineage>
</organism>
<name>A0ACC2YFQ9_9PEZI</name>
<accession>A0ACC2YFQ9</accession>